<dbReference type="RefSeq" id="WP_206903451.1">
    <property type="nucleotide sequence ID" value="NZ_JAFLVT010000008.1"/>
</dbReference>
<feature type="region of interest" description="Disordered" evidence="1">
    <location>
        <begin position="39"/>
        <end position="60"/>
    </location>
</feature>
<dbReference type="Proteomes" id="UP000664256">
    <property type="component" value="Unassembled WGS sequence"/>
</dbReference>
<organism evidence="2 3">
    <name type="scientific">Candidatus Enterococcus myersii</name>
    <dbReference type="NCBI Taxonomy" id="2815322"/>
    <lineage>
        <taxon>Bacteria</taxon>
        <taxon>Bacillati</taxon>
        <taxon>Bacillota</taxon>
        <taxon>Bacilli</taxon>
        <taxon>Lactobacillales</taxon>
        <taxon>Enterococcaceae</taxon>
        <taxon>Enterococcus</taxon>
    </lineage>
</organism>
<proteinExistence type="predicted"/>
<comment type="caution">
    <text evidence="2">The sequence shown here is derived from an EMBL/GenBank/DDBJ whole genome shotgun (WGS) entry which is preliminary data.</text>
</comment>
<accession>A0ABS3H8U7</accession>
<name>A0ABS3H8U7_9ENTE</name>
<reference evidence="2 3" key="1">
    <citation type="submission" date="2021-03" db="EMBL/GenBank/DDBJ databases">
        <title>Enterococcal diversity collection.</title>
        <authorList>
            <person name="Gilmore M.S."/>
            <person name="Schwartzman J."/>
            <person name="Van Tyne D."/>
            <person name="Martin M."/>
            <person name="Earl A.M."/>
            <person name="Manson A.L."/>
            <person name="Straub T."/>
            <person name="Salamzade R."/>
            <person name="Saavedra J."/>
            <person name="Lebreton F."/>
            <person name="Prichula J."/>
            <person name="Schaufler K."/>
            <person name="Gaca A."/>
            <person name="Sgardioli B."/>
            <person name="Wagenaar J."/>
            <person name="Strong T."/>
        </authorList>
    </citation>
    <scope>NUCLEOTIDE SEQUENCE [LARGE SCALE GENOMIC DNA]</scope>
    <source>
        <strain evidence="2 3">MJM12</strain>
    </source>
</reference>
<evidence type="ECO:0000256" key="1">
    <source>
        <dbReference type="SAM" id="MobiDB-lite"/>
    </source>
</evidence>
<protein>
    <submittedName>
        <fullName evidence="2">Acylaminoacyl-peptidase</fullName>
    </submittedName>
</protein>
<keyword evidence="3" id="KW-1185">Reference proteome</keyword>
<dbReference type="EMBL" id="JAFLVT010000008">
    <property type="protein sequence ID" value="MBO0449325.1"/>
    <property type="molecule type" value="Genomic_DNA"/>
</dbReference>
<evidence type="ECO:0000313" key="3">
    <source>
        <dbReference type="Proteomes" id="UP000664256"/>
    </source>
</evidence>
<sequence length="60" mass="7192">MNSERIEEILSKNGIEQSKELSLALEEILKAYSKDRQHVDNVRQEIQRQDRQDLRRQGIR</sequence>
<gene>
    <name evidence="2" type="ORF">JZO76_07200</name>
</gene>
<evidence type="ECO:0000313" key="2">
    <source>
        <dbReference type="EMBL" id="MBO0449325.1"/>
    </source>
</evidence>